<name>A0A136WEH7_9FIRM</name>
<feature type="domain" description="Recombinase" evidence="3">
    <location>
        <begin position="276"/>
        <end position="403"/>
    </location>
</feature>
<dbReference type="Pfam" id="PF00239">
    <property type="entry name" value="Resolvase"/>
    <property type="match status" value="1"/>
</dbReference>
<gene>
    <name evidence="4" type="primary">tnpR_5</name>
    <name evidence="4" type="ORF">CLNEO_14570</name>
</gene>
<dbReference type="GO" id="GO:0003677">
    <property type="term" value="F:DNA binding"/>
    <property type="evidence" value="ECO:0007669"/>
    <property type="project" value="UniProtKB-KW"/>
</dbReference>
<dbReference type="InterPro" id="IPR025827">
    <property type="entry name" value="Zn_ribbon_recom_dom"/>
</dbReference>
<dbReference type="PATRIC" id="fig|36847.3.peg.1696"/>
<dbReference type="Gene3D" id="3.90.1750.20">
    <property type="entry name" value="Putative Large Serine Recombinase, Chain B, Domain 2"/>
    <property type="match status" value="1"/>
</dbReference>
<keyword evidence="1" id="KW-0238">DNA-binding</keyword>
<accession>A0A136WEH7</accession>
<dbReference type="InterPro" id="IPR036162">
    <property type="entry name" value="Resolvase-like_N_sf"/>
</dbReference>
<dbReference type="InterPro" id="IPR038109">
    <property type="entry name" value="DNA_bind_recomb_sf"/>
</dbReference>
<dbReference type="InterPro" id="IPR006119">
    <property type="entry name" value="Resolv_N"/>
</dbReference>
<dbReference type="SMART" id="SM00857">
    <property type="entry name" value="Resolvase"/>
    <property type="match status" value="1"/>
</dbReference>
<dbReference type="Gene3D" id="3.40.50.1390">
    <property type="entry name" value="Resolvase, N-terminal catalytic domain"/>
    <property type="match status" value="1"/>
</dbReference>
<dbReference type="EMBL" id="LRVM01000004">
    <property type="protein sequence ID" value="KXL52915.1"/>
    <property type="molecule type" value="Genomic_DNA"/>
</dbReference>
<dbReference type="PANTHER" id="PTHR30461">
    <property type="entry name" value="DNA-INVERTASE FROM LAMBDOID PROPHAGE"/>
    <property type="match status" value="1"/>
</dbReference>
<protein>
    <submittedName>
        <fullName evidence="4">Transposon gamma-delta resolvase</fullName>
    </submittedName>
</protein>
<keyword evidence="5" id="KW-1185">Reference proteome</keyword>
<comment type="caution">
    <text evidence="4">The sequence shown here is derived from an EMBL/GenBank/DDBJ whole genome shotgun (WGS) entry which is preliminary data.</text>
</comment>
<keyword evidence="2" id="KW-0233">DNA recombination</keyword>
<dbReference type="InterPro" id="IPR011109">
    <property type="entry name" value="DNA_bind_recombinase_dom"/>
</dbReference>
<evidence type="ECO:0000313" key="4">
    <source>
        <dbReference type="EMBL" id="KXL52915.1"/>
    </source>
</evidence>
<reference evidence="4 5" key="1">
    <citation type="submission" date="2016-01" db="EMBL/GenBank/DDBJ databases">
        <title>Genome sequence of Clostridium neopropionicum X4, DSM-3847.</title>
        <authorList>
            <person name="Poehlein A."/>
            <person name="Beck M.H."/>
            <person name="Bengelsdorf F.R."/>
            <person name="Daniel R."/>
            <person name="Duerre P."/>
        </authorList>
    </citation>
    <scope>NUCLEOTIDE SEQUENCE [LARGE SCALE GENOMIC DNA]</scope>
    <source>
        <strain evidence="4 5">DSM-3847</strain>
    </source>
</reference>
<evidence type="ECO:0000256" key="1">
    <source>
        <dbReference type="ARBA" id="ARBA00023125"/>
    </source>
</evidence>
<dbReference type="Pfam" id="PF13408">
    <property type="entry name" value="Zn_ribbon_recom"/>
    <property type="match status" value="1"/>
</dbReference>
<dbReference type="Proteomes" id="UP000070539">
    <property type="component" value="Unassembled WGS sequence"/>
</dbReference>
<dbReference type="RefSeq" id="WP_201032884.1">
    <property type="nucleotide sequence ID" value="NZ_LRVM01000004.1"/>
</dbReference>
<sequence>MRNIRMEKDIILYYGNPAGYVSGDKAVVDPLFQSEELNAFLSRQKDIGEVKWTDGVYDRLVNGQRDTQELTLLKSCRVWQLKPESDLRMRFISLADFCKEFGEPQMSDYQTVYDGEVETNNLEALYTKFNIDHPPGYTAQIAYYTEKISKNKDWELAGIFADEGITGTSAKKRTEFLKLMALCEKGKVDMVLTKSVSRFSRNTLDAIGYIRKLKAKGIPIIFEKEGINTMEMASEMALCFLSGFAQAESESISRNVTWGKRQSFKSGKVSFQYSRLLGYEKSEDGQPKIVPEEAEIVKRIFRSYYSGASVRKIKESLEADKILSPTGKQEWSIGVLQYMLRNERYIGDALLQKTYVVDCLTKQTRKNNGEIPQYYVTGNHESIISKDLFNLVQEEIARRAGKRKVAKKAVKTEKGKYSSKYALTELLCCGECGTQYRRVTWARNGKKKVVWRCINRLEYGTKYCKESPTIEESRLHQAIVTALNRLDEDKADVIETLKAGLRLAIGSQDDDSFNEAAVQNRIAELQSVMMDLVELSSKSSAGADYFDAKFEEIAAEIKGLQGQLGEHQEQTMLAQNTQARIHELLYTLEHIDLSVKEYCDDVVKGIITKVVVLSADRIRITFDNNMEMEQELLGE</sequence>
<evidence type="ECO:0000259" key="3">
    <source>
        <dbReference type="PROSITE" id="PS51737"/>
    </source>
</evidence>
<dbReference type="PROSITE" id="PS51737">
    <property type="entry name" value="RECOMBINASE_DNA_BIND"/>
    <property type="match status" value="1"/>
</dbReference>
<dbReference type="CDD" id="cd00338">
    <property type="entry name" value="Ser_Recombinase"/>
    <property type="match status" value="1"/>
</dbReference>
<evidence type="ECO:0000313" key="5">
    <source>
        <dbReference type="Proteomes" id="UP000070539"/>
    </source>
</evidence>
<proteinExistence type="predicted"/>
<dbReference type="GO" id="GO:0000150">
    <property type="term" value="F:DNA strand exchange activity"/>
    <property type="evidence" value="ECO:0007669"/>
    <property type="project" value="InterPro"/>
</dbReference>
<dbReference type="PANTHER" id="PTHR30461:SF2">
    <property type="entry name" value="SERINE RECOMBINASE PINE-RELATED"/>
    <property type="match status" value="1"/>
</dbReference>
<dbReference type="InterPro" id="IPR050639">
    <property type="entry name" value="SSR_resolvase"/>
</dbReference>
<organism evidence="4 5">
    <name type="scientific">Anaerotignum neopropionicum</name>
    <dbReference type="NCBI Taxonomy" id="36847"/>
    <lineage>
        <taxon>Bacteria</taxon>
        <taxon>Bacillati</taxon>
        <taxon>Bacillota</taxon>
        <taxon>Clostridia</taxon>
        <taxon>Lachnospirales</taxon>
        <taxon>Anaerotignaceae</taxon>
        <taxon>Anaerotignum</taxon>
    </lineage>
</organism>
<dbReference type="AlphaFoldDB" id="A0A136WEH7"/>
<dbReference type="Pfam" id="PF07508">
    <property type="entry name" value="Recombinase"/>
    <property type="match status" value="1"/>
</dbReference>
<dbReference type="STRING" id="36847.CLNEO_14570"/>
<dbReference type="SUPFAM" id="SSF53041">
    <property type="entry name" value="Resolvase-like"/>
    <property type="match status" value="1"/>
</dbReference>
<evidence type="ECO:0000256" key="2">
    <source>
        <dbReference type="ARBA" id="ARBA00023172"/>
    </source>
</evidence>